<sequence>MAREDGGGRTASQVLTSDDLVAGFDAGGTRTVCRIGTVAGQLVGEGEAGPGNHRAVGIERARAALEASFRRAWAAGRPEPAVAGGPTGEGPPLAAAFIALAGYEETDSQASLEPLWRGWLPARQVRADTDALAAWAAATGGCPGAVVVAGTGSMVLVIEGSGRRTVVGGWGHLLGDEGSAYDIAVRAIRRAIAAAEGWGPPSSLEGVVLACTGLPELRRLIGWIYDDPGEAKRRIASIAPAVVAAAREGDREALQLLSDAALELARATAAALRRSGLPTDAPVAVCGGLAREALYVQLLQSHLAALRPGQRVEALRQPPVEGAVLLARALAGAVDLPGALKRALT</sequence>
<dbReference type="Pfam" id="PF01869">
    <property type="entry name" value="BcrAD_BadFG"/>
    <property type="match status" value="1"/>
</dbReference>
<dbReference type="SUPFAM" id="SSF53067">
    <property type="entry name" value="Actin-like ATPase domain"/>
    <property type="match status" value="2"/>
</dbReference>
<dbReference type="InterPro" id="IPR043129">
    <property type="entry name" value="ATPase_NBD"/>
</dbReference>
<proteinExistence type="predicted"/>
<dbReference type="Gene3D" id="3.30.420.40">
    <property type="match status" value="2"/>
</dbReference>
<accession>A0ABZ1BQN1</accession>
<organism evidence="2 3">
    <name type="scientific">Geochorda subterranea</name>
    <dbReference type="NCBI Taxonomy" id="3109564"/>
    <lineage>
        <taxon>Bacteria</taxon>
        <taxon>Bacillati</taxon>
        <taxon>Bacillota</taxon>
        <taxon>Limnochordia</taxon>
        <taxon>Limnochordales</taxon>
        <taxon>Geochordaceae</taxon>
        <taxon>Geochorda</taxon>
    </lineage>
</organism>
<keyword evidence="3" id="KW-1185">Reference proteome</keyword>
<dbReference type="PANTHER" id="PTHR43190">
    <property type="entry name" value="N-ACETYL-D-GLUCOSAMINE KINASE"/>
    <property type="match status" value="1"/>
</dbReference>
<dbReference type="InterPro" id="IPR052519">
    <property type="entry name" value="Euk-type_GlcNAc_Kinase"/>
</dbReference>
<gene>
    <name evidence="2" type="ORF">VLY81_02825</name>
</gene>
<dbReference type="Proteomes" id="UP001333102">
    <property type="component" value="Chromosome"/>
</dbReference>
<evidence type="ECO:0000313" key="2">
    <source>
        <dbReference type="EMBL" id="WRP15122.1"/>
    </source>
</evidence>
<evidence type="ECO:0000259" key="1">
    <source>
        <dbReference type="Pfam" id="PF01869"/>
    </source>
</evidence>
<evidence type="ECO:0000313" key="3">
    <source>
        <dbReference type="Proteomes" id="UP001333102"/>
    </source>
</evidence>
<dbReference type="InterPro" id="IPR002731">
    <property type="entry name" value="ATPase_BadF"/>
</dbReference>
<name>A0ABZ1BQN1_9FIRM</name>
<reference evidence="3" key="1">
    <citation type="submission" date="2023-12" db="EMBL/GenBank/DDBJ databases">
        <title>Novel isolates from deep terrestrial aquifers shed light on the physiology and ecology of the class Limnochordia.</title>
        <authorList>
            <person name="Karnachuk O.V."/>
            <person name="Lukina A.P."/>
            <person name="Avakyan M.R."/>
            <person name="Kadnikov V."/>
            <person name="Begmatov S."/>
            <person name="Beletsky A.V."/>
            <person name="Mardanov A.V."/>
            <person name="Ravin N.V."/>
        </authorList>
    </citation>
    <scope>NUCLEOTIDE SEQUENCE [LARGE SCALE GENOMIC DNA]</scope>
    <source>
        <strain evidence="3">LN</strain>
    </source>
</reference>
<dbReference type="EMBL" id="CP141614">
    <property type="protein sequence ID" value="WRP15122.1"/>
    <property type="molecule type" value="Genomic_DNA"/>
</dbReference>
<feature type="domain" description="ATPase BadF/BadG/BcrA/BcrD type" evidence="1">
    <location>
        <begin position="23"/>
        <end position="324"/>
    </location>
</feature>
<protein>
    <submittedName>
        <fullName evidence="2">BadF/BadG/BcrA/BcrD ATPase family protein</fullName>
    </submittedName>
</protein>
<dbReference type="RefSeq" id="WP_324669512.1">
    <property type="nucleotide sequence ID" value="NZ_CP141614.1"/>
</dbReference>
<dbReference type="PANTHER" id="PTHR43190:SF3">
    <property type="entry name" value="N-ACETYL-D-GLUCOSAMINE KINASE"/>
    <property type="match status" value="1"/>
</dbReference>